<evidence type="ECO:0000259" key="2">
    <source>
        <dbReference type="Pfam" id="PF12530"/>
    </source>
</evidence>
<dbReference type="GO" id="GO:0060147">
    <property type="term" value="P:regulation of post-transcriptional gene silencing"/>
    <property type="evidence" value="ECO:0007669"/>
    <property type="project" value="InterPro"/>
</dbReference>
<dbReference type="KEGG" id="tgt:104578602"/>
<organism evidence="3 4">
    <name type="scientific">Tinamus guttatus</name>
    <name type="common">White-throated tinamou</name>
    <dbReference type="NCBI Taxonomy" id="94827"/>
    <lineage>
        <taxon>Eukaryota</taxon>
        <taxon>Metazoa</taxon>
        <taxon>Chordata</taxon>
        <taxon>Craniata</taxon>
        <taxon>Vertebrata</taxon>
        <taxon>Euteleostomi</taxon>
        <taxon>Archelosauria</taxon>
        <taxon>Archosauria</taxon>
        <taxon>Dinosauria</taxon>
        <taxon>Saurischia</taxon>
        <taxon>Theropoda</taxon>
        <taxon>Coelurosauria</taxon>
        <taxon>Aves</taxon>
        <taxon>Palaeognathae</taxon>
        <taxon>Tinamiformes</taxon>
        <taxon>Tinamidae</taxon>
        <taxon>Tinamus</taxon>
    </lineage>
</organism>
<keyword evidence="4" id="KW-1185">Reference proteome</keyword>
<dbReference type="SUPFAM" id="SSF48371">
    <property type="entry name" value="ARM repeat"/>
    <property type="match status" value="1"/>
</dbReference>
<feature type="domain" description="Focadhesin C-terminal" evidence="1">
    <location>
        <begin position="1214"/>
        <end position="1802"/>
    </location>
</feature>
<evidence type="ECO:0000313" key="4">
    <source>
        <dbReference type="Proteomes" id="UP000053641"/>
    </source>
</evidence>
<protein>
    <submittedName>
        <fullName evidence="3">Focadhesin</fullName>
    </submittedName>
</protein>
<dbReference type="InterPro" id="IPR022542">
    <property type="entry name" value="FOCAD/RST1_DUF3730"/>
</dbReference>
<dbReference type="OrthoDB" id="6125419at2759"/>
<evidence type="ECO:0000313" key="3">
    <source>
        <dbReference type="EMBL" id="KGL85163.1"/>
    </source>
</evidence>
<dbReference type="EMBL" id="KL898206">
    <property type="protein sequence ID" value="KGL85163.1"/>
    <property type="molecule type" value="Genomic_DNA"/>
</dbReference>
<dbReference type="PANTHER" id="PTHR16212:SF4">
    <property type="entry name" value="FOCADHESIN"/>
    <property type="match status" value="1"/>
</dbReference>
<proteinExistence type="predicted"/>
<dbReference type="PANTHER" id="PTHR16212">
    <property type="entry name" value="FOCADHESIN FAMILY MEMBER"/>
    <property type="match status" value="1"/>
</dbReference>
<gene>
    <name evidence="3" type="ORF">N309_10869</name>
</gene>
<dbReference type="InterPro" id="IPR016024">
    <property type="entry name" value="ARM-type_fold"/>
</dbReference>
<sequence>MSDDIKKRLEFPNALIQSQAVAHLIAAVLRENASSDEIRQASDKTPALNLLWEKCCSENVALQTACSEGLMALVAEKHADLTYVLHGALNLIPSARNVHGLVKTIRKLLQMQALQLGKDGDEAVWNLYEVRNTPHPLISVLENRPDCWPIVLQQITVFFQQCPDRAQSACVGVMAPFIRYLYCEPSQLREYAELRMGLLKVLLKPRGPKNKEAPSVLESQIVLLLCDLVPHLQLKDLVEVTEALFFLQELFLSLLCYPVFWKVQLSQFCLQLLCFCEVCLNLTGECSSVISLIDDHFELLKEDFPVEQYVIGLALLLLQTSTGQQKPILSLAYKLLSCSETQNIPTTAIILVMPVLQILSSTAVGDCLSERDSGTTRQQLAVNLLEMLQQEGVKDKKELMSSKLVFPITSTYSSLYTTWKIMELMKQKSAITAWLFSVKSLLPITTQVPSHVFLLLAYLLVQENGDSLHGVLSAITEVAKADCSQVPNLILVLMFKLGRPLESALYRDILYTLPTLGVHKVCVAQILRVIQMLGSTPKLRAIALRLMTSLWERQDRIYPELQKFMAVSDMRSLSLDKDAQWEKLIAKAACIRDICRQRPYQHGADMLAAISQVLNECTKPDQASPAAIVLQGLQALCEAEVVCIRSTWTALSPKLSCDTRPLILKTINELFALVPSLTVNTNEYEKFKAQVISFLWNNTQNKDAVVAVSAYKSLSSFGSEEHTILHLPEQARPEVDAVEEMDMNEDEEKEEDLSVPGSSYIKLLSMTPFSVLGAFEEFAASLVKQEMTNMPRGVYHSALRGGATRADHGKTVAGGPSFLLKMYERNKQPGLTPGLAAGMLLCYDLPVHMGKDGKPINRFLASRGRSFQQMLVALLHEVNIQPSEWHRSILLPQSWLGFMSRTYSAVLQGRQAELEMQLKHGKEDPEEVQYKQFTAWLWARDMLTDVIKGASKDSPVVKGNCLLALTGLAVAVSKYDSSLSSDTEGMPETEPDFIPLQDWISMVTETLFSIVNSRYQPKGQAFSWFYQKSYSGENTASAIARSCAATALSLLVPVFIVSCKEKIEEVLSMLTARLPGKPNADESQAVQIHMGLALGMFISRLYEEKVSDVPSQQMNLLLMKSLDALEDCCFDNSLEYNTGCILGVGLVLSLMSHSSQTESRVHVSASLRKLWSFLDSSEDQSRWVQEVLAYSVACSCVSAFSVGIIEAAEAEEAMNKLRTLVEDNQQTSGFALALGTIVHGLSTCGHGKAEDLSNRLMPAWIKIVLAEGSPTMQRLAAVNGLVALVGSEGGMIQLKSESIQSSQFQSKLNEVIRTLTQIISFSGQIGLQTNAAGLLGHLHMSCLSSSQSRASVPPDFSYLPENSFIRAAIDFAIEGGKKGPESVPAQLVKVALAPIALVGESHQYPPVNWASILSPLMRLNFGDEIKHLCLELAVTQAQSSQNAAMLLGMWVAPPLVYSLSVKTQKYLFTSLPLWMKHIAEDKLQSFTEVFLMQQFEVKNRTKNPENCQCLLQGLSQAMKLPNLPQYCWTFLCQATEKIFELLPNEIKRDEVDMYVDVSKCISEMSDSEIDRIVQISKNNVEKATFTKMYLISQGRLPLMNLTALIDTVSEYHQKASITWMLLHGLYHTRIVSHENTGVMKRMDWLLDLMGSITNVAYKSTPVENGDLKEIVDFLLWVFAAAVVAWADHGAPLLLGLSANWSPWKHQRLLPELPEDSVGKYPTDKLAVQETLTLLPSSITLLLAKEPWKEQTQKIIDWLTSMADSPQEALSKSSKDLLKVTLLALRSLSEFKKKAVWTKAYGW</sequence>
<evidence type="ECO:0000259" key="1">
    <source>
        <dbReference type="Pfam" id="PF11229"/>
    </source>
</evidence>
<dbReference type="Proteomes" id="UP000053641">
    <property type="component" value="Unassembled WGS sequence"/>
</dbReference>
<dbReference type="InterPro" id="IPR021392">
    <property type="entry name" value="Focadhesin_C"/>
</dbReference>
<feature type="domain" description="DUF3730" evidence="2">
    <location>
        <begin position="490"/>
        <end position="714"/>
    </location>
</feature>
<dbReference type="STRING" id="94827.A0A099ZVI7"/>
<dbReference type="Pfam" id="PF12530">
    <property type="entry name" value="DUF3730"/>
    <property type="match status" value="1"/>
</dbReference>
<name>A0A099ZVI7_TINGU</name>
<reference evidence="3 4" key="1">
    <citation type="submission" date="2014-06" db="EMBL/GenBank/DDBJ databases">
        <title>Genome evolution of avian class.</title>
        <authorList>
            <person name="Zhang G."/>
            <person name="Li C."/>
        </authorList>
    </citation>
    <scope>NUCLEOTIDE SEQUENCE [LARGE SCALE GENOMIC DNA]</scope>
    <source>
        <strain evidence="3">BGI_N309</strain>
    </source>
</reference>
<accession>A0A099ZVI7</accession>
<dbReference type="Pfam" id="PF11229">
    <property type="entry name" value="Focadhesin"/>
    <property type="match status" value="1"/>
</dbReference>
<dbReference type="InterPro" id="IPR045163">
    <property type="entry name" value="Focadhesin/RST1"/>
</dbReference>